<dbReference type="GO" id="GO:0004888">
    <property type="term" value="F:transmembrane signaling receptor activity"/>
    <property type="evidence" value="ECO:0007669"/>
    <property type="project" value="InterPro"/>
</dbReference>
<organism evidence="7 8">
    <name type="scientific">Clostridium fungisolvens</name>
    <dbReference type="NCBI Taxonomy" id="1604897"/>
    <lineage>
        <taxon>Bacteria</taxon>
        <taxon>Bacillati</taxon>
        <taxon>Bacillota</taxon>
        <taxon>Clostridia</taxon>
        <taxon>Eubacteriales</taxon>
        <taxon>Clostridiaceae</taxon>
        <taxon>Clostridium</taxon>
    </lineage>
</organism>
<dbReference type="RefSeq" id="WP_183279466.1">
    <property type="nucleotide sequence ID" value="NZ_BLZR01000001.1"/>
</dbReference>
<gene>
    <name evidence="7" type="ORF">bsdtw1_04341</name>
</gene>
<dbReference type="Gene3D" id="1.10.287.950">
    <property type="entry name" value="Methyl-accepting chemotaxis protein"/>
    <property type="match status" value="1"/>
</dbReference>
<feature type="transmembrane region" description="Helical" evidence="4">
    <location>
        <begin position="189"/>
        <end position="214"/>
    </location>
</feature>
<dbReference type="Proteomes" id="UP000580568">
    <property type="component" value="Unassembled WGS sequence"/>
</dbReference>
<dbReference type="CDD" id="cd06225">
    <property type="entry name" value="HAMP"/>
    <property type="match status" value="1"/>
</dbReference>
<dbReference type="InterPro" id="IPR004090">
    <property type="entry name" value="Chemotax_Me-accpt_rcpt"/>
</dbReference>
<dbReference type="GO" id="GO:0006935">
    <property type="term" value="P:chemotaxis"/>
    <property type="evidence" value="ECO:0007669"/>
    <property type="project" value="InterPro"/>
</dbReference>
<keyword evidence="4" id="KW-0472">Membrane</keyword>
<name>A0A6V8SLU7_9CLOT</name>
<keyword evidence="4" id="KW-1133">Transmembrane helix</keyword>
<dbReference type="Pfam" id="PF12729">
    <property type="entry name" value="4HB_MCP_1"/>
    <property type="match status" value="1"/>
</dbReference>
<evidence type="ECO:0000256" key="3">
    <source>
        <dbReference type="PROSITE-ProRule" id="PRU00284"/>
    </source>
</evidence>
<dbReference type="AlphaFoldDB" id="A0A6V8SLU7"/>
<evidence type="ECO:0000259" key="6">
    <source>
        <dbReference type="PROSITE" id="PS50885"/>
    </source>
</evidence>
<keyword evidence="4" id="KW-0812">Transmembrane</keyword>
<dbReference type="PROSITE" id="PS50111">
    <property type="entry name" value="CHEMOTAXIS_TRANSDUC_2"/>
    <property type="match status" value="1"/>
</dbReference>
<dbReference type="SUPFAM" id="SSF58104">
    <property type="entry name" value="Methyl-accepting chemotaxis protein (MCP) signaling domain"/>
    <property type="match status" value="1"/>
</dbReference>
<sequence length="570" mass="61814">MKLFNNLSVKSKLISGFSIVIVFMVAITLISQINLSKINQASSSMYNEELQTLKSLEITNANTMHIRLSVINLVEARDKSKVASTQETISSYREENNKIFDDFSKTNLTADEKDVFSKLQSELSDYRTACDNTIALVSEGKYDEAAILSTSTADIRNKLTTSIEKLVNDVDKSAVIKETNNNTIYKNSLITVVSISVAAIIIAIILSTTLTLTISRQIKRILNFAHYLGGGDLSHTIEIDSKDEFGNLASELNKANNNVKELISKVINDSETLSASSEELAASTEEISAVMQSISQSTDEIAKGAQNLSMVFETVSSSSEEVTATTNELANRAEGSLKSVREIDKRAISIKETASKNIKESANIYEEKRSGLLSAIEEGKVVEKVKIAADSIGAIAEQTNLLALNAAIEAARAGEQGKGFAVVADEVRKLAEQSSEAVVSIQAMVNQVQSAFSKLSETGSGMLDYMNDVVKPTYEFLMSTGIQYEKDAAFVNDMSEEIASSSKQMNTVMDQVSESIQNLSATAEESAASSEEILSSITEVTESIDDVSAAVQNQAILVQSLNNMVQKFKI</sequence>
<dbReference type="SMART" id="SM00283">
    <property type="entry name" value="MA"/>
    <property type="match status" value="1"/>
</dbReference>
<dbReference type="PANTHER" id="PTHR32089">
    <property type="entry name" value="METHYL-ACCEPTING CHEMOTAXIS PROTEIN MCPB"/>
    <property type="match status" value="1"/>
</dbReference>
<dbReference type="InterPro" id="IPR003660">
    <property type="entry name" value="HAMP_dom"/>
</dbReference>
<evidence type="ECO:0000256" key="1">
    <source>
        <dbReference type="ARBA" id="ARBA00023224"/>
    </source>
</evidence>
<feature type="domain" description="HAMP" evidence="6">
    <location>
        <begin position="212"/>
        <end position="264"/>
    </location>
</feature>
<evidence type="ECO:0000256" key="2">
    <source>
        <dbReference type="ARBA" id="ARBA00029447"/>
    </source>
</evidence>
<keyword evidence="1 3" id="KW-0807">Transducer</keyword>
<feature type="transmembrane region" description="Helical" evidence="4">
    <location>
        <begin position="12"/>
        <end position="35"/>
    </location>
</feature>
<reference evidence="7 8" key="1">
    <citation type="submission" date="2020-07" db="EMBL/GenBank/DDBJ databases">
        <title>A new beta-1,3-glucan-decomposing anaerobic bacterium isolated from anoxic soil subjected to biological soil disinfestation.</title>
        <authorList>
            <person name="Ueki A."/>
            <person name="Tonouchi A."/>
        </authorList>
    </citation>
    <scope>NUCLEOTIDE SEQUENCE [LARGE SCALE GENOMIC DNA]</scope>
    <source>
        <strain evidence="7 8">TW1</strain>
    </source>
</reference>
<dbReference type="GO" id="GO:0007165">
    <property type="term" value="P:signal transduction"/>
    <property type="evidence" value="ECO:0007669"/>
    <property type="project" value="UniProtKB-KW"/>
</dbReference>
<dbReference type="InterPro" id="IPR024478">
    <property type="entry name" value="HlyB_4HB_MCP"/>
</dbReference>
<evidence type="ECO:0008006" key="9">
    <source>
        <dbReference type="Google" id="ProtNLM"/>
    </source>
</evidence>
<evidence type="ECO:0000313" key="8">
    <source>
        <dbReference type="Proteomes" id="UP000580568"/>
    </source>
</evidence>
<evidence type="ECO:0000313" key="7">
    <source>
        <dbReference type="EMBL" id="GFP78147.1"/>
    </source>
</evidence>
<feature type="domain" description="Methyl-accepting transducer" evidence="5">
    <location>
        <begin position="283"/>
        <end position="534"/>
    </location>
</feature>
<dbReference type="InterPro" id="IPR004089">
    <property type="entry name" value="MCPsignal_dom"/>
</dbReference>
<dbReference type="GO" id="GO:0016020">
    <property type="term" value="C:membrane"/>
    <property type="evidence" value="ECO:0007669"/>
    <property type="project" value="InterPro"/>
</dbReference>
<accession>A0A6V8SLU7</accession>
<comment type="caution">
    <text evidence="7">The sequence shown here is derived from an EMBL/GenBank/DDBJ whole genome shotgun (WGS) entry which is preliminary data.</text>
</comment>
<protein>
    <recommendedName>
        <fullName evidence="9">Methyl-accepting chemotaxis protein</fullName>
    </recommendedName>
</protein>
<evidence type="ECO:0000259" key="5">
    <source>
        <dbReference type="PROSITE" id="PS50111"/>
    </source>
</evidence>
<dbReference type="PRINTS" id="PR00260">
    <property type="entry name" value="CHEMTRNSDUCR"/>
</dbReference>
<comment type="similarity">
    <text evidence="2">Belongs to the methyl-accepting chemotaxis (MCP) protein family.</text>
</comment>
<dbReference type="Pfam" id="PF00672">
    <property type="entry name" value="HAMP"/>
    <property type="match status" value="1"/>
</dbReference>
<dbReference type="EMBL" id="BLZR01000001">
    <property type="protein sequence ID" value="GFP78147.1"/>
    <property type="molecule type" value="Genomic_DNA"/>
</dbReference>
<proteinExistence type="inferred from homology"/>
<dbReference type="PROSITE" id="PS50885">
    <property type="entry name" value="HAMP"/>
    <property type="match status" value="1"/>
</dbReference>
<dbReference type="PANTHER" id="PTHR32089:SF112">
    <property type="entry name" value="LYSOZYME-LIKE PROTEIN-RELATED"/>
    <property type="match status" value="1"/>
</dbReference>
<dbReference type="Pfam" id="PF00015">
    <property type="entry name" value="MCPsignal"/>
    <property type="match status" value="1"/>
</dbReference>
<keyword evidence="8" id="KW-1185">Reference proteome</keyword>
<evidence type="ECO:0000256" key="4">
    <source>
        <dbReference type="SAM" id="Phobius"/>
    </source>
</evidence>